<dbReference type="GO" id="GO:0005975">
    <property type="term" value="P:carbohydrate metabolic process"/>
    <property type="evidence" value="ECO:0007669"/>
    <property type="project" value="InterPro"/>
</dbReference>
<dbReference type="SUPFAM" id="SSF88713">
    <property type="entry name" value="Glycoside hydrolase/deacetylase"/>
    <property type="match status" value="1"/>
</dbReference>
<dbReference type="Proteomes" id="UP000242520">
    <property type="component" value="Unassembled WGS sequence"/>
</dbReference>
<proteinExistence type="predicted"/>
<accession>A0A1M5QYZ0</accession>
<dbReference type="RefSeq" id="WP_072724542.1">
    <property type="nucleotide sequence ID" value="NZ_FQXH01000010.1"/>
</dbReference>
<dbReference type="STRING" id="1123350.SAMN02744040_01161"/>
<dbReference type="GO" id="GO:0016810">
    <property type="term" value="F:hydrolase activity, acting on carbon-nitrogen (but not peptide) bonds"/>
    <property type="evidence" value="ECO:0007669"/>
    <property type="project" value="InterPro"/>
</dbReference>
<dbReference type="Pfam" id="PF01522">
    <property type="entry name" value="Polysacc_deac_1"/>
    <property type="match status" value="1"/>
</dbReference>
<dbReference type="CDD" id="cd10959">
    <property type="entry name" value="CE4_NodB_like_3"/>
    <property type="match status" value="1"/>
</dbReference>
<gene>
    <name evidence="2" type="ORF">SAMN02744040_01161</name>
</gene>
<dbReference type="PROSITE" id="PS51677">
    <property type="entry name" value="NODB"/>
    <property type="match status" value="1"/>
</dbReference>
<dbReference type="InterPro" id="IPR050248">
    <property type="entry name" value="Polysacc_deacetylase_ArnD"/>
</dbReference>
<dbReference type="Gene3D" id="3.20.20.370">
    <property type="entry name" value="Glycoside hydrolase/deacetylase"/>
    <property type="match status" value="1"/>
</dbReference>
<sequence>MNIILFVVFIVLVYAIIPNYYNKYVSCKVLRRMNTKDKKIALTFDDGPDERYTNRLLDLLKKYDVKATFFIVVYNMYGNEKIVERIIEEGHSIGIHSLKHKHPWLSSPFGTIKDFKESLKIFNELGIKTILFRPPWGMFNILTQFIVNILGLKTVLYSLSARDWSDKVSHDYIANKIINNVKCGDIILLHDSGGAKGAPDRTIKALENVIPELIEDGYDFVTVETIYQGDNTYEKEI</sequence>
<evidence type="ECO:0000313" key="2">
    <source>
        <dbReference type="EMBL" id="SHH19397.1"/>
    </source>
</evidence>
<dbReference type="PANTHER" id="PTHR10587">
    <property type="entry name" value="GLYCOSYL TRANSFERASE-RELATED"/>
    <property type="match status" value="1"/>
</dbReference>
<protein>
    <submittedName>
        <fullName evidence="2">Peptidoglycan/xylan/chitin deacetylase, PgdA/CDA1 family</fullName>
    </submittedName>
</protein>
<dbReference type="EMBL" id="FQXH01000010">
    <property type="protein sequence ID" value="SHH19397.1"/>
    <property type="molecule type" value="Genomic_DNA"/>
</dbReference>
<organism evidence="2 3">
    <name type="scientific">Tepidibacter thalassicus DSM 15285</name>
    <dbReference type="NCBI Taxonomy" id="1123350"/>
    <lineage>
        <taxon>Bacteria</taxon>
        <taxon>Bacillati</taxon>
        <taxon>Bacillota</taxon>
        <taxon>Clostridia</taxon>
        <taxon>Peptostreptococcales</taxon>
        <taxon>Peptostreptococcaceae</taxon>
        <taxon>Tepidibacter</taxon>
    </lineage>
</organism>
<evidence type="ECO:0000313" key="3">
    <source>
        <dbReference type="Proteomes" id="UP000242520"/>
    </source>
</evidence>
<keyword evidence="3" id="KW-1185">Reference proteome</keyword>
<evidence type="ECO:0000259" key="1">
    <source>
        <dbReference type="PROSITE" id="PS51677"/>
    </source>
</evidence>
<dbReference type="OrthoDB" id="258610at2"/>
<name>A0A1M5QYZ0_9FIRM</name>
<reference evidence="3" key="1">
    <citation type="submission" date="2016-11" db="EMBL/GenBank/DDBJ databases">
        <authorList>
            <person name="Varghese N."/>
            <person name="Submissions S."/>
        </authorList>
    </citation>
    <scope>NUCLEOTIDE SEQUENCE [LARGE SCALE GENOMIC DNA]</scope>
    <source>
        <strain evidence="3">DSM 15285</strain>
    </source>
</reference>
<dbReference type="AlphaFoldDB" id="A0A1M5QYZ0"/>
<dbReference type="InterPro" id="IPR002509">
    <property type="entry name" value="NODB_dom"/>
</dbReference>
<feature type="domain" description="NodB homology" evidence="1">
    <location>
        <begin position="38"/>
        <end position="221"/>
    </location>
</feature>
<dbReference type="InterPro" id="IPR011330">
    <property type="entry name" value="Glyco_hydro/deAcase_b/a-brl"/>
</dbReference>